<organism evidence="2 3">
    <name type="scientific">Dorea formicigenerans</name>
    <dbReference type="NCBI Taxonomy" id="39486"/>
    <lineage>
        <taxon>Bacteria</taxon>
        <taxon>Bacillati</taxon>
        <taxon>Bacillota</taxon>
        <taxon>Clostridia</taxon>
        <taxon>Lachnospirales</taxon>
        <taxon>Lachnospiraceae</taxon>
        <taxon>Dorea</taxon>
    </lineage>
</organism>
<protein>
    <recommendedName>
        <fullName evidence="1">Phage-Barnase-EndoU-ColicinE5/D-RelE like nuclease 2 domain-containing protein</fullName>
    </recommendedName>
</protein>
<evidence type="ECO:0000313" key="3">
    <source>
        <dbReference type="Proteomes" id="UP000283630"/>
    </source>
</evidence>
<reference evidence="2 3" key="1">
    <citation type="submission" date="2018-08" db="EMBL/GenBank/DDBJ databases">
        <title>A genome reference for cultivated species of the human gut microbiota.</title>
        <authorList>
            <person name="Zou Y."/>
            <person name="Xue W."/>
            <person name="Luo G."/>
        </authorList>
    </citation>
    <scope>NUCLEOTIDE SEQUENCE [LARGE SCALE GENOMIC DNA]</scope>
    <source>
        <strain evidence="2 3">AF19-4AC</strain>
    </source>
</reference>
<comment type="caution">
    <text evidence="2">The sequence shown here is derived from an EMBL/GenBank/DDBJ whole genome shotgun (WGS) entry which is preliminary data.</text>
</comment>
<dbReference type="AlphaFoldDB" id="A0A412MHY8"/>
<name>A0A412MHY8_9FIRM</name>
<dbReference type="Proteomes" id="UP000283630">
    <property type="component" value="Unassembled WGS sequence"/>
</dbReference>
<dbReference type="InterPro" id="IPR041110">
    <property type="entry name" value="PBECR2"/>
</dbReference>
<sequence>MRTIGKIDRKIYSCITKDIVTDEVIITDERIQHIRERHPNDYECYYDAMKEIVEYPDYLIETNKSNTALVLKEIIAVNNKVFKVVVRLNTSTDNPQYKNSIITFMKINEKEWKRLLKNKTILYKRE</sequence>
<proteinExistence type="predicted"/>
<evidence type="ECO:0000313" key="2">
    <source>
        <dbReference type="EMBL" id="RGT12198.1"/>
    </source>
</evidence>
<accession>A0A412MHY8</accession>
<gene>
    <name evidence="2" type="ORF">DWX53_01185</name>
</gene>
<evidence type="ECO:0000259" key="1">
    <source>
        <dbReference type="Pfam" id="PF18810"/>
    </source>
</evidence>
<dbReference type="Pfam" id="PF18810">
    <property type="entry name" value="PBECR2"/>
    <property type="match status" value="1"/>
</dbReference>
<dbReference type="EMBL" id="QRWH01000001">
    <property type="protein sequence ID" value="RGT12198.1"/>
    <property type="molecule type" value="Genomic_DNA"/>
</dbReference>
<feature type="domain" description="Phage-Barnase-EndoU-ColicinE5/D-RelE like nuclease 2" evidence="1">
    <location>
        <begin position="11"/>
        <end position="124"/>
    </location>
</feature>